<evidence type="ECO:0000256" key="2">
    <source>
        <dbReference type="ARBA" id="ARBA00023015"/>
    </source>
</evidence>
<evidence type="ECO:0000256" key="4">
    <source>
        <dbReference type="SAM" id="MobiDB-lite"/>
    </source>
</evidence>
<dbReference type="GO" id="GO:0046983">
    <property type="term" value="F:protein dimerization activity"/>
    <property type="evidence" value="ECO:0007669"/>
    <property type="project" value="InterPro"/>
</dbReference>
<dbReference type="SUPFAM" id="SSF47459">
    <property type="entry name" value="HLH, helix-loop-helix DNA-binding domain"/>
    <property type="match status" value="1"/>
</dbReference>
<evidence type="ECO:0000313" key="6">
    <source>
        <dbReference type="EMBL" id="GJN23781.1"/>
    </source>
</evidence>
<keyword evidence="3" id="KW-0804">Transcription</keyword>
<evidence type="ECO:0000259" key="5">
    <source>
        <dbReference type="PROSITE" id="PS50888"/>
    </source>
</evidence>
<feature type="region of interest" description="Disordered" evidence="4">
    <location>
        <begin position="111"/>
        <end position="144"/>
    </location>
</feature>
<accession>A0AAV5EMM2</accession>
<evidence type="ECO:0000256" key="1">
    <source>
        <dbReference type="ARBA" id="ARBA00005510"/>
    </source>
</evidence>
<evidence type="ECO:0000313" key="7">
    <source>
        <dbReference type="Proteomes" id="UP001054889"/>
    </source>
</evidence>
<proteinExistence type="inferred from homology"/>
<gene>
    <name evidence="6" type="primary">gb11460</name>
    <name evidence="6" type="ORF">PR202_gb11460</name>
</gene>
<feature type="domain" description="BHLH" evidence="5">
    <location>
        <begin position="143"/>
        <end position="192"/>
    </location>
</feature>
<feature type="region of interest" description="Disordered" evidence="4">
    <location>
        <begin position="17"/>
        <end position="84"/>
    </location>
</feature>
<feature type="region of interest" description="Disordered" evidence="4">
    <location>
        <begin position="199"/>
        <end position="228"/>
    </location>
</feature>
<dbReference type="AlphaFoldDB" id="A0AAV5EMM2"/>
<comment type="similarity">
    <text evidence="1">Belongs to the bHLH protein family.</text>
</comment>
<feature type="compositionally biased region" description="Polar residues" evidence="4">
    <location>
        <begin position="72"/>
        <end position="84"/>
    </location>
</feature>
<protein>
    <recommendedName>
        <fullName evidence="5">BHLH domain-containing protein</fullName>
    </recommendedName>
</protein>
<reference evidence="6" key="2">
    <citation type="submission" date="2021-12" db="EMBL/GenBank/DDBJ databases">
        <title>Resequencing data analysis of finger millet.</title>
        <authorList>
            <person name="Hatakeyama M."/>
            <person name="Aluri S."/>
            <person name="Balachadran M.T."/>
            <person name="Sivarajan S.R."/>
            <person name="Poveda L."/>
            <person name="Shimizu-Inatsugi R."/>
            <person name="Schlapbach R."/>
            <person name="Sreeman S.M."/>
            <person name="Shimizu K.K."/>
        </authorList>
    </citation>
    <scope>NUCLEOTIDE SEQUENCE</scope>
</reference>
<dbReference type="Pfam" id="PF00010">
    <property type="entry name" value="HLH"/>
    <property type="match status" value="1"/>
</dbReference>
<feature type="compositionally biased region" description="Low complexity" evidence="4">
    <location>
        <begin position="128"/>
        <end position="139"/>
    </location>
</feature>
<keyword evidence="7" id="KW-1185">Reference proteome</keyword>
<dbReference type="PANTHER" id="PTHR45959">
    <property type="entry name" value="BHLH TRANSCRIPTION FACTOR"/>
    <property type="match status" value="1"/>
</dbReference>
<comment type="caution">
    <text evidence="6">The sequence shown here is derived from an EMBL/GenBank/DDBJ whole genome shotgun (WGS) entry which is preliminary data.</text>
</comment>
<dbReference type="Gene3D" id="4.10.280.10">
    <property type="entry name" value="Helix-loop-helix DNA-binding domain"/>
    <property type="match status" value="1"/>
</dbReference>
<dbReference type="EMBL" id="BQKI01000076">
    <property type="protein sequence ID" value="GJN23781.1"/>
    <property type="molecule type" value="Genomic_DNA"/>
</dbReference>
<name>A0AAV5EMM2_ELECO</name>
<dbReference type="InterPro" id="IPR052610">
    <property type="entry name" value="bHLH_transcription_regulator"/>
</dbReference>
<dbReference type="InterPro" id="IPR011598">
    <property type="entry name" value="bHLH_dom"/>
</dbReference>
<dbReference type="SMART" id="SM00353">
    <property type="entry name" value="HLH"/>
    <property type="match status" value="1"/>
</dbReference>
<sequence length="287" mass="31091">MEDSSLFMQWALSTLQHEHPPAPASNDGFSTLPELENSASLNIMAPAEPPAREGNRATGSWSSGDTDIGSGRSPSENSATNTNQPVCWSVSSASARPSKEATMRHFIAAATRATDDSGGVPHHESPPTRRAAATSSRSSPPAPYVQHHILAERKRREKINQRFIELSTVIPSLKKMDKATILSDATRYVKELQEKLKAHGDDHRKIQSSVPTKKPRITVPDDKDGGSPSYVAAVPTGTSGALPEIEARISEGNVMVRIHCEDVKGSLLRLKGVLQHLQHGVQLRPCH</sequence>
<dbReference type="PANTHER" id="PTHR45959:SF2">
    <property type="entry name" value="BHLH TRANSCRIPTION FACTOR"/>
    <property type="match status" value="1"/>
</dbReference>
<dbReference type="InterPro" id="IPR036638">
    <property type="entry name" value="HLH_DNA-bd_sf"/>
</dbReference>
<dbReference type="Proteomes" id="UP001054889">
    <property type="component" value="Unassembled WGS sequence"/>
</dbReference>
<evidence type="ECO:0000256" key="3">
    <source>
        <dbReference type="ARBA" id="ARBA00023163"/>
    </source>
</evidence>
<dbReference type="PROSITE" id="PS50888">
    <property type="entry name" value="BHLH"/>
    <property type="match status" value="1"/>
</dbReference>
<reference evidence="6" key="1">
    <citation type="journal article" date="2018" name="DNA Res.">
        <title>Multiple hybrid de novo genome assembly of finger millet, an orphan allotetraploid crop.</title>
        <authorList>
            <person name="Hatakeyama M."/>
            <person name="Aluri S."/>
            <person name="Balachadran M.T."/>
            <person name="Sivarajan S.R."/>
            <person name="Patrignani A."/>
            <person name="Gruter S."/>
            <person name="Poveda L."/>
            <person name="Shimizu-Inatsugi R."/>
            <person name="Baeten J."/>
            <person name="Francoijs K.J."/>
            <person name="Nataraja K.N."/>
            <person name="Reddy Y.A.N."/>
            <person name="Phadnis S."/>
            <person name="Ravikumar R.L."/>
            <person name="Schlapbach R."/>
            <person name="Sreeman S.M."/>
            <person name="Shimizu K.K."/>
        </authorList>
    </citation>
    <scope>NUCLEOTIDE SEQUENCE</scope>
</reference>
<organism evidence="6 7">
    <name type="scientific">Eleusine coracana subsp. coracana</name>
    <dbReference type="NCBI Taxonomy" id="191504"/>
    <lineage>
        <taxon>Eukaryota</taxon>
        <taxon>Viridiplantae</taxon>
        <taxon>Streptophyta</taxon>
        <taxon>Embryophyta</taxon>
        <taxon>Tracheophyta</taxon>
        <taxon>Spermatophyta</taxon>
        <taxon>Magnoliopsida</taxon>
        <taxon>Liliopsida</taxon>
        <taxon>Poales</taxon>
        <taxon>Poaceae</taxon>
        <taxon>PACMAD clade</taxon>
        <taxon>Chloridoideae</taxon>
        <taxon>Cynodonteae</taxon>
        <taxon>Eleusininae</taxon>
        <taxon>Eleusine</taxon>
    </lineage>
</organism>
<keyword evidence="2" id="KW-0805">Transcription regulation</keyword>